<accession>A0A0F6W830</accession>
<name>A0A0F6W830_9BACT</name>
<dbReference type="SUPFAM" id="SSF69754">
    <property type="entry name" value="Ribosome binding protein Y (YfiA homologue)"/>
    <property type="match status" value="1"/>
</dbReference>
<evidence type="ECO:0000313" key="2">
    <source>
        <dbReference type="Proteomes" id="UP000034883"/>
    </source>
</evidence>
<dbReference type="InterPro" id="IPR003489">
    <property type="entry name" value="RHF/RaiA"/>
</dbReference>
<dbReference type="InterPro" id="IPR036567">
    <property type="entry name" value="RHF-like"/>
</dbReference>
<dbReference type="Gene3D" id="3.30.160.100">
    <property type="entry name" value="Ribosome hibernation promotion factor-like"/>
    <property type="match status" value="1"/>
</dbReference>
<organism evidence="1 2">
    <name type="scientific">Sandaracinus amylolyticus</name>
    <dbReference type="NCBI Taxonomy" id="927083"/>
    <lineage>
        <taxon>Bacteria</taxon>
        <taxon>Pseudomonadati</taxon>
        <taxon>Myxococcota</taxon>
        <taxon>Polyangia</taxon>
        <taxon>Polyangiales</taxon>
        <taxon>Sandaracinaceae</taxon>
        <taxon>Sandaracinus</taxon>
    </lineage>
</organism>
<evidence type="ECO:0000313" key="1">
    <source>
        <dbReference type="EMBL" id="AKF09862.1"/>
    </source>
</evidence>
<gene>
    <name evidence="1" type="ORF">DB32_007011</name>
</gene>
<protein>
    <submittedName>
        <fullName evidence="1">Ribosomal subunit interface protein</fullName>
    </submittedName>
</protein>
<dbReference type="Pfam" id="PF02482">
    <property type="entry name" value="Ribosomal_S30AE"/>
    <property type="match status" value="1"/>
</dbReference>
<proteinExistence type="predicted"/>
<dbReference type="AlphaFoldDB" id="A0A0F6W830"/>
<dbReference type="Proteomes" id="UP000034883">
    <property type="component" value="Chromosome"/>
</dbReference>
<dbReference type="STRING" id="927083.DB32_007011"/>
<dbReference type="KEGG" id="samy:DB32_007011"/>
<keyword evidence="2" id="KW-1185">Reference proteome</keyword>
<dbReference type="EMBL" id="CP011125">
    <property type="protein sequence ID" value="AKF09862.1"/>
    <property type="molecule type" value="Genomic_DNA"/>
</dbReference>
<sequence>MVHGHGVDVSEALRLHCERRIGFAVRRFQERVDRIDVHLTDLNGPKGGEDLECRVVARAPGEETIVVRAVTSDAYASVDRAAAKISSATARRVGRLQVARRAPWLEAWVGATT</sequence>
<reference evidence="1 2" key="1">
    <citation type="submission" date="2015-03" db="EMBL/GenBank/DDBJ databases">
        <title>Genome assembly of Sandaracinus amylolyticus DSM 53668.</title>
        <authorList>
            <person name="Sharma G."/>
            <person name="Subramanian S."/>
        </authorList>
    </citation>
    <scope>NUCLEOTIDE SEQUENCE [LARGE SCALE GENOMIC DNA]</scope>
    <source>
        <strain evidence="1 2">DSM 53668</strain>
    </source>
</reference>